<evidence type="ECO:0000313" key="6">
    <source>
        <dbReference type="Proteomes" id="UP000184171"/>
    </source>
</evidence>
<reference evidence="5 6" key="1">
    <citation type="submission" date="2016-11" db="EMBL/GenBank/DDBJ databases">
        <authorList>
            <person name="Jaros S."/>
            <person name="Januszkiewicz K."/>
            <person name="Wedrychowicz H."/>
        </authorList>
    </citation>
    <scope>NUCLEOTIDE SEQUENCE [LARGE SCALE GENOMIC DNA]</scope>
    <source>
        <strain evidence="5 6">DSM 5091</strain>
    </source>
</reference>
<evidence type="ECO:0000259" key="4">
    <source>
        <dbReference type="PROSITE" id="PS50987"/>
    </source>
</evidence>
<dbReference type="SUPFAM" id="SSF46785">
    <property type="entry name" value="Winged helix' DNA-binding domain"/>
    <property type="match status" value="1"/>
</dbReference>
<name>A0A1M6JPL8_MALRU</name>
<dbReference type="PANTHER" id="PTHR43132">
    <property type="entry name" value="ARSENICAL RESISTANCE OPERON REPRESSOR ARSR-RELATED"/>
    <property type="match status" value="1"/>
</dbReference>
<dbReference type="InterPro" id="IPR018334">
    <property type="entry name" value="ArsR_HTH"/>
</dbReference>
<gene>
    <name evidence="5" type="ORF">SAMN02745165_02463</name>
</gene>
<dbReference type="InterPro" id="IPR036388">
    <property type="entry name" value="WH-like_DNA-bd_sf"/>
</dbReference>
<dbReference type="AlphaFoldDB" id="A0A1M6JPL8"/>
<dbReference type="OrthoDB" id="9810923at2"/>
<dbReference type="InterPro" id="IPR051011">
    <property type="entry name" value="Metal_resp_trans_reg"/>
</dbReference>
<dbReference type="SMART" id="SM00418">
    <property type="entry name" value="HTH_ARSR"/>
    <property type="match status" value="1"/>
</dbReference>
<dbReference type="Proteomes" id="UP000184171">
    <property type="component" value="Unassembled WGS sequence"/>
</dbReference>
<dbReference type="Gene3D" id="1.10.10.10">
    <property type="entry name" value="Winged helix-like DNA-binding domain superfamily/Winged helix DNA-binding domain"/>
    <property type="match status" value="1"/>
</dbReference>
<keyword evidence="1" id="KW-0805">Transcription regulation</keyword>
<dbReference type="PROSITE" id="PS50987">
    <property type="entry name" value="HTH_ARSR_2"/>
    <property type="match status" value="1"/>
</dbReference>
<protein>
    <submittedName>
        <fullName evidence="5">Transcriptional regulator, ArsR family</fullName>
    </submittedName>
</protein>
<dbReference type="InterPro" id="IPR001845">
    <property type="entry name" value="HTH_ArsR_DNA-bd_dom"/>
</dbReference>
<dbReference type="PANTHER" id="PTHR43132:SF6">
    <property type="entry name" value="HTH-TYPE TRANSCRIPTIONAL REPRESSOR CZRA"/>
    <property type="match status" value="1"/>
</dbReference>
<keyword evidence="3" id="KW-0804">Transcription</keyword>
<keyword evidence="2" id="KW-0238">DNA-binding</keyword>
<evidence type="ECO:0000313" key="5">
    <source>
        <dbReference type="EMBL" id="SHJ48586.1"/>
    </source>
</evidence>
<accession>A0A1M6JPL8</accession>
<dbReference type="InterPro" id="IPR036390">
    <property type="entry name" value="WH_DNA-bd_sf"/>
</dbReference>
<sequence>MNQEICQVNLIHEECVAAAQQQMPQLATIEQLATVYKLLGEPSRLKIMLSLRTCEMCVCDLAAMLDSTPSAISHQLKLLRISGLVQSRKKGKMVYYSLAKNSVQQMLLEGLNYAVEKKA</sequence>
<evidence type="ECO:0000256" key="1">
    <source>
        <dbReference type="ARBA" id="ARBA00023015"/>
    </source>
</evidence>
<evidence type="ECO:0000256" key="2">
    <source>
        <dbReference type="ARBA" id="ARBA00023125"/>
    </source>
</evidence>
<dbReference type="STRING" id="1122189.SAMN02745165_02463"/>
<dbReference type="Pfam" id="PF01022">
    <property type="entry name" value="HTH_5"/>
    <property type="match status" value="1"/>
</dbReference>
<dbReference type="GO" id="GO:0003700">
    <property type="term" value="F:DNA-binding transcription factor activity"/>
    <property type="evidence" value="ECO:0007669"/>
    <property type="project" value="InterPro"/>
</dbReference>
<dbReference type="GO" id="GO:0003677">
    <property type="term" value="F:DNA binding"/>
    <property type="evidence" value="ECO:0007669"/>
    <property type="project" value="UniProtKB-KW"/>
</dbReference>
<dbReference type="InterPro" id="IPR011991">
    <property type="entry name" value="ArsR-like_HTH"/>
</dbReference>
<evidence type="ECO:0000256" key="3">
    <source>
        <dbReference type="ARBA" id="ARBA00023163"/>
    </source>
</evidence>
<dbReference type="PROSITE" id="PS00846">
    <property type="entry name" value="HTH_ARSR_1"/>
    <property type="match status" value="1"/>
</dbReference>
<dbReference type="CDD" id="cd00090">
    <property type="entry name" value="HTH_ARSR"/>
    <property type="match status" value="1"/>
</dbReference>
<dbReference type="EMBL" id="FQZT01000009">
    <property type="protein sequence ID" value="SHJ48586.1"/>
    <property type="molecule type" value="Genomic_DNA"/>
</dbReference>
<organism evidence="5 6">
    <name type="scientific">Malonomonas rubra DSM 5091</name>
    <dbReference type="NCBI Taxonomy" id="1122189"/>
    <lineage>
        <taxon>Bacteria</taxon>
        <taxon>Pseudomonadati</taxon>
        <taxon>Thermodesulfobacteriota</taxon>
        <taxon>Desulfuromonadia</taxon>
        <taxon>Desulfuromonadales</taxon>
        <taxon>Geopsychrobacteraceae</taxon>
        <taxon>Malonomonas</taxon>
    </lineage>
</organism>
<feature type="domain" description="HTH arsR-type" evidence="4">
    <location>
        <begin position="24"/>
        <end position="118"/>
    </location>
</feature>
<dbReference type="RefSeq" id="WP_072909044.1">
    <property type="nucleotide sequence ID" value="NZ_FQZT01000009.1"/>
</dbReference>
<dbReference type="PRINTS" id="PR00778">
    <property type="entry name" value="HTHARSR"/>
</dbReference>
<dbReference type="NCBIfam" id="NF033788">
    <property type="entry name" value="HTH_metalloreg"/>
    <property type="match status" value="1"/>
</dbReference>
<proteinExistence type="predicted"/>
<keyword evidence="6" id="KW-1185">Reference proteome</keyword>